<sequence length="210" mass="23856">DRHELRGFDCQKMPEITDAIVGDIGDFDEVKAAAEGMDAVIHLVNVPGGQWEHSLQSMIGTYNVFDAAHQCSVRRIAYASRGGILPQSFYPRTLQRTVDMLPKPDSYYTISKVFGESIAYMYSTRFDMEAVSIRIGNFKIDRDQPEHPHHLSHGDCVRVFEQAITHPGVEFEVVFGVSDSDWPLYDLDHGREAIGYYPQDRSQVAEEERK</sequence>
<dbReference type="Pfam" id="PF01370">
    <property type="entry name" value="Epimerase"/>
    <property type="match status" value="1"/>
</dbReference>
<dbReference type="Gene3D" id="3.40.50.720">
    <property type="entry name" value="NAD(P)-binding Rossmann-like Domain"/>
    <property type="match status" value="1"/>
</dbReference>
<evidence type="ECO:0000259" key="1">
    <source>
        <dbReference type="Pfam" id="PF01370"/>
    </source>
</evidence>
<reference evidence="2" key="1">
    <citation type="submission" date="2018-05" db="EMBL/GenBank/DDBJ databases">
        <authorList>
            <person name="Lanie J.A."/>
            <person name="Ng W.-L."/>
            <person name="Kazmierczak K.M."/>
            <person name="Andrzejewski T.M."/>
            <person name="Davidsen T.M."/>
            <person name="Wayne K.J."/>
            <person name="Tettelin H."/>
            <person name="Glass J.I."/>
            <person name="Rusch D."/>
            <person name="Podicherti R."/>
            <person name="Tsui H.-C.T."/>
            <person name="Winkler M.E."/>
        </authorList>
    </citation>
    <scope>NUCLEOTIDE SEQUENCE</scope>
</reference>
<dbReference type="InterPro" id="IPR001509">
    <property type="entry name" value="Epimerase_deHydtase"/>
</dbReference>
<dbReference type="EMBL" id="UINC01073840">
    <property type="protein sequence ID" value="SVC10530.1"/>
    <property type="molecule type" value="Genomic_DNA"/>
</dbReference>
<proteinExistence type="predicted"/>
<dbReference type="InterPro" id="IPR036291">
    <property type="entry name" value="NAD(P)-bd_dom_sf"/>
</dbReference>
<feature type="non-terminal residue" evidence="2">
    <location>
        <position position="1"/>
    </location>
</feature>
<accession>A0A382JEF2</accession>
<feature type="domain" description="NAD-dependent epimerase/dehydratase" evidence="1">
    <location>
        <begin position="18"/>
        <end position="139"/>
    </location>
</feature>
<protein>
    <recommendedName>
        <fullName evidence="1">NAD-dependent epimerase/dehydratase domain-containing protein</fullName>
    </recommendedName>
</protein>
<dbReference type="AlphaFoldDB" id="A0A382JEF2"/>
<evidence type="ECO:0000313" key="2">
    <source>
        <dbReference type="EMBL" id="SVC10530.1"/>
    </source>
</evidence>
<name>A0A382JEF2_9ZZZZ</name>
<organism evidence="2">
    <name type="scientific">marine metagenome</name>
    <dbReference type="NCBI Taxonomy" id="408172"/>
    <lineage>
        <taxon>unclassified sequences</taxon>
        <taxon>metagenomes</taxon>
        <taxon>ecological metagenomes</taxon>
    </lineage>
</organism>
<gene>
    <name evidence="2" type="ORF">METZ01_LOCUS263384</name>
</gene>
<dbReference type="SUPFAM" id="SSF51735">
    <property type="entry name" value="NAD(P)-binding Rossmann-fold domains"/>
    <property type="match status" value="1"/>
</dbReference>